<gene>
    <name evidence="1" type="ORF">S06H3_19309</name>
</gene>
<reference evidence="1" key="1">
    <citation type="journal article" date="2014" name="Front. Microbiol.">
        <title>High frequency of phylogenetically diverse reductive dehalogenase-homologous genes in deep subseafloor sedimentary metagenomes.</title>
        <authorList>
            <person name="Kawai M."/>
            <person name="Futagami T."/>
            <person name="Toyoda A."/>
            <person name="Takaki Y."/>
            <person name="Nishi S."/>
            <person name="Hori S."/>
            <person name="Arai W."/>
            <person name="Tsubouchi T."/>
            <person name="Morono Y."/>
            <person name="Uchiyama I."/>
            <person name="Ito T."/>
            <person name="Fujiyama A."/>
            <person name="Inagaki F."/>
            <person name="Takami H."/>
        </authorList>
    </citation>
    <scope>NUCLEOTIDE SEQUENCE</scope>
    <source>
        <strain evidence="1">Expedition CK06-06</strain>
    </source>
</reference>
<comment type="caution">
    <text evidence="1">The sequence shown here is derived from an EMBL/GenBank/DDBJ whole genome shotgun (WGS) entry which is preliminary data.</text>
</comment>
<evidence type="ECO:0000313" key="1">
    <source>
        <dbReference type="EMBL" id="GAI05004.1"/>
    </source>
</evidence>
<dbReference type="InterPro" id="IPR029063">
    <property type="entry name" value="SAM-dependent_MTases_sf"/>
</dbReference>
<protein>
    <submittedName>
        <fullName evidence="1">Uncharacterized protein</fullName>
    </submittedName>
</protein>
<dbReference type="AlphaFoldDB" id="X1MF80"/>
<dbReference type="SUPFAM" id="SSF53335">
    <property type="entry name" value="S-adenosyl-L-methionine-dependent methyltransferases"/>
    <property type="match status" value="1"/>
</dbReference>
<name>X1MF80_9ZZZZ</name>
<organism evidence="1">
    <name type="scientific">marine sediment metagenome</name>
    <dbReference type="NCBI Taxonomy" id="412755"/>
    <lineage>
        <taxon>unclassified sequences</taxon>
        <taxon>metagenomes</taxon>
        <taxon>ecological metagenomes</taxon>
    </lineage>
</organism>
<dbReference type="EMBL" id="BARV01009871">
    <property type="protein sequence ID" value="GAI05004.1"/>
    <property type="molecule type" value="Genomic_DNA"/>
</dbReference>
<proteinExistence type="predicted"/>
<sequence>MNPELVIKETQYVLKKNGVLFLAVDVHSWAGHLLSLIHERLIGQFIILKWFGSHPFYFRYKDVVQLLNRYGFRIAFKDLQPHPPESNKERSVLSRLKLGLWKFLFHTRYNQIVCINLG</sequence>
<accession>X1MF80</accession>
<dbReference type="Gene3D" id="3.40.50.150">
    <property type="entry name" value="Vaccinia Virus protein VP39"/>
    <property type="match status" value="1"/>
</dbReference>